<dbReference type="Proteomes" id="UP000197019">
    <property type="component" value="Chromosome"/>
</dbReference>
<sequence length="202" mass="22206">MILASKAEAAKHDAYADHDKAELAAEEMKSATVATKGIERRFNETNSVLTALNDRFIPLLSSLTALVLSNTNYSTYSEADKKGVFMAASIAKTIKSVMETPLVNDDGGISHDSEKVINVAEKTLASLVELEPLDTPSSTTSATQTIYHNSLWDIDEEGYPEVLVHPGTFTDLQQKWYAAIFIAWEMGQDFDPTTVDLKPLEF</sequence>
<dbReference type="AlphaFoldDB" id="A0A1Z4C4M2"/>
<dbReference type="KEGG" id="mpsy:CEK71_21905"/>
<organism evidence="1 2">
    <name type="scientific">Methylovulum psychrotolerans</name>
    <dbReference type="NCBI Taxonomy" id="1704499"/>
    <lineage>
        <taxon>Bacteria</taxon>
        <taxon>Pseudomonadati</taxon>
        <taxon>Pseudomonadota</taxon>
        <taxon>Gammaproteobacteria</taxon>
        <taxon>Methylococcales</taxon>
        <taxon>Methylococcaceae</taxon>
        <taxon>Methylovulum</taxon>
    </lineage>
</organism>
<reference evidence="1 2" key="1">
    <citation type="submission" date="2017-06" db="EMBL/GenBank/DDBJ databases">
        <title>Genome Sequencing of the methanotroph Methylovulum psychrotolerants str. HV10-M2 isolated from a high-altitude environment.</title>
        <authorList>
            <person name="Mateos-Rivera A."/>
        </authorList>
    </citation>
    <scope>NUCLEOTIDE SEQUENCE [LARGE SCALE GENOMIC DNA]</scope>
    <source>
        <strain evidence="1 2">HV10_M2</strain>
    </source>
</reference>
<name>A0A1Z4C4M2_9GAMM</name>
<gene>
    <name evidence="1" type="ORF">CEK71_21905</name>
</gene>
<evidence type="ECO:0000313" key="1">
    <source>
        <dbReference type="EMBL" id="ASF48497.1"/>
    </source>
</evidence>
<keyword evidence="2" id="KW-1185">Reference proteome</keyword>
<protein>
    <submittedName>
        <fullName evidence="1">Uncharacterized protein</fullName>
    </submittedName>
</protein>
<evidence type="ECO:0000313" key="2">
    <source>
        <dbReference type="Proteomes" id="UP000197019"/>
    </source>
</evidence>
<accession>A0A1Z4C4M2</accession>
<proteinExistence type="predicted"/>
<dbReference type="EMBL" id="CP022129">
    <property type="protein sequence ID" value="ASF48497.1"/>
    <property type="molecule type" value="Genomic_DNA"/>
</dbReference>